<dbReference type="EMBL" id="NVXX01000047">
    <property type="protein sequence ID" value="PKH14560.1"/>
    <property type="molecule type" value="Genomic_DNA"/>
</dbReference>
<evidence type="ECO:0000313" key="1">
    <source>
        <dbReference type="EMBL" id="PKH14560.1"/>
    </source>
</evidence>
<proteinExistence type="predicted"/>
<comment type="caution">
    <text evidence="1">The sequence shown here is derived from an EMBL/GenBank/DDBJ whole genome shotgun (WGS) entry which is preliminary data.</text>
</comment>
<evidence type="ECO:0000313" key="2">
    <source>
        <dbReference type="Proteomes" id="UP000233564"/>
    </source>
</evidence>
<gene>
    <name evidence="1" type="ORF">CIB54_24180</name>
</gene>
<dbReference type="Proteomes" id="UP000233564">
    <property type="component" value="Unassembled WGS sequence"/>
</dbReference>
<name>A0A2N1DWR3_PSEFL</name>
<accession>A0A2N1DWR3</accession>
<dbReference type="AlphaFoldDB" id="A0A2N1DWR3"/>
<reference evidence="1 2" key="1">
    <citation type="submission" date="2017-08" db="EMBL/GenBank/DDBJ databases">
        <authorList>
            <person name="de Groot N.N."/>
        </authorList>
    </citation>
    <scope>NUCLEOTIDE SEQUENCE [LARGE SCALE GENOMIC DNA]</scope>
    <source>
        <strain evidence="1 2">PfR 37</strain>
    </source>
</reference>
<organism evidence="1 2">
    <name type="scientific">Pseudomonas fluorescens</name>
    <dbReference type="NCBI Taxonomy" id="294"/>
    <lineage>
        <taxon>Bacteria</taxon>
        <taxon>Pseudomonadati</taxon>
        <taxon>Pseudomonadota</taxon>
        <taxon>Gammaproteobacteria</taxon>
        <taxon>Pseudomonadales</taxon>
        <taxon>Pseudomonadaceae</taxon>
        <taxon>Pseudomonas</taxon>
    </lineage>
</organism>
<sequence>MPCTVGASLLAKNVNDNACILDERGVYEFFASKLAPTGENRRQKKPGFWGGESGLRPLGVKQGYAVRRYPGRRFTWGRCRVDT</sequence>
<protein>
    <submittedName>
        <fullName evidence="1">Uncharacterized protein</fullName>
    </submittedName>
</protein>